<sequence>MLSAIYKSSRKADTYLFVEKRDDFTKVPQALLDTFSKPVFVMIINLATRDTLAGSDIEKVKHSLAEQGYYLQLPPPVENMLETFRNENGANNLSN</sequence>
<name>A0A1I1GR71_9GAMM</name>
<dbReference type="InterPro" id="IPR038068">
    <property type="entry name" value="YcgL-like_sf"/>
</dbReference>
<evidence type="ECO:0000256" key="1">
    <source>
        <dbReference type="HAMAP-Rule" id="MF_01866"/>
    </source>
</evidence>
<dbReference type="Proteomes" id="UP000198862">
    <property type="component" value="Unassembled WGS sequence"/>
</dbReference>
<dbReference type="PANTHER" id="PTHR38109">
    <property type="entry name" value="PROTEIN YCGL"/>
    <property type="match status" value="1"/>
</dbReference>
<dbReference type="Pfam" id="PF05166">
    <property type="entry name" value="YcgL"/>
    <property type="match status" value="1"/>
</dbReference>
<dbReference type="AlphaFoldDB" id="A0A1I1GR71"/>
<dbReference type="HAMAP" id="MF_01866">
    <property type="entry name" value="UPF0745"/>
    <property type="match status" value="1"/>
</dbReference>
<keyword evidence="4" id="KW-1185">Reference proteome</keyword>
<protein>
    <recommendedName>
        <fullName evidence="1">YcgL domain-containing protein SAMN02745724_00998</fullName>
    </recommendedName>
</protein>
<evidence type="ECO:0000259" key="2">
    <source>
        <dbReference type="PROSITE" id="PS51648"/>
    </source>
</evidence>
<dbReference type="STRING" id="1123010.SAMN02745724_00998"/>
<evidence type="ECO:0000313" key="4">
    <source>
        <dbReference type="Proteomes" id="UP000198862"/>
    </source>
</evidence>
<feature type="domain" description="YcgL" evidence="2">
    <location>
        <begin position="1"/>
        <end position="85"/>
    </location>
</feature>
<gene>
    <name evidence="3" type="ORF">SAMN02745724_00998</name>
</gene>
<dbReference type="Gene3D" id="3.10.510.20">
    <property type="entry name" value="YcgL domain"/>
    <property type="match status" value="1"/>
</dbReference>
<organism evidence="3 4">
    <name type="scientific">Pseudoalteromonas denitrificans DSM 6059</name>
    <dbReference type="NCBI Taxonomy" id="1123010"/>
    <lineage>
        <taxon>Bacteria</taxon>
        <taxon>Pseudomonadati</taxon>
        <taxon>Pseudomonadota</taxon>
        <taxon>Gammaproteobacteria</taxon>
        <taxon>Alteromonadales</taxon>
        <taxon>Pseudoalteromonadaceae</taxon>
        <taxon>Pseudoalteromonas</taxon>
    </lineage>
</organism>
<reference evidence="3 4" key="1">
    <citation type="submission" date="2016-10" db="EMBL/GenBank/DDBJ databases">
        <authorList>
            <person name="de Groot N.N."/>
        </authorList>
    </citation>
    <scope>NUCLEOTIDE SEQUENCE [LARGE SCALE GENOMIC DNA]</scope>
    <source>
        <strain evidence="3 4">DSM 6059</strain>
    </source>
</reference>
<dbReference type="OrthoDB" id="7062382at2"/>
<dbReference type="InterPro" id="IPR027354">
    <property type="entry name" value="YcgL_dom"/>
</dbReference>
<dbReference type="EMBL" id="FOLO01000005">
    <property type="protein sequence ID" value="SFC13965.1"/>
    <property type="molecule type" value="Genomic_DNA"/>
</dbReference>
<dbReference type="SUPFAM" id="SSF160191">
    <property type="entry name" value="YcgL-like"/>
    <property type="match status" value="1"/>
</dbReference>
<dbReference type="PROSITE" id="PS51648">
    <property type="entry name" value="YCGL"/>
    <property type="match status" value="1"/>
</dbReference>
<evidence type="ECO:0000313" key="3">
    <source>
        <dbReference type="EMBL" id="SFC13965.1"/>
    </source>
</evidence>
<dbReference type="PANTHER" id="PTHR38109:SF1">
    <property type="entry name" value="PROTEIN YCGL"/>
    <property type="match status" value="1"/>
</dbReference>
<proteinExistence type="inferred from homology"/>
<dbReference type="RefSeq" id="WP_091980887.1">
    <property type="nucleotide sequence ID" value="NZ_FOLO01000005.1"/>
</dbReference>
<accession>A0A1I1GR71</accession>